<keyword evidence="4" id="KW-1185">Reference proteome</keyword>
<evidence type="ECO:0000256" key="2">
    <source>
        <dbReference type="SAM" id="Phobius"/>
    </source>
</evidence>
<dbReference type="SUPFAM" id="SSF57625">
    <property type="entry name" value="Invertebrate chitin-binding proteins"/>
    <property type="match status" value="1"/>
</dbReference>
<proteinExistence type="predicted"/>
<dbReference type="Pfam" id="PF01607">
    <property type="entry name" value="CBM_14"/>
    <property type="match status" value="1"/>
</dbReference>
<feature type="transmembrane region" description="Helical" evidence="2">
    <location>
        <begin position="139"/>
        <end position="161"/>
    </location>
</feature>
<keyword evidence="2" id="KW-1133">Transmembrane helix</keyword>
<dbReference type="Proteomes" id="UP000694888">
    <property type="component" value="Unplaced"/>
</dbReference>
<feature type="region of interest" description="Disordered" evidence="1">
    <location>
        <begin position="235"/>
        <end position="266"/>
    </location>
</feature>
<feature type="compositionally biased region" description="Gly residues" evidence="1">
    <location>
        <begin position="113"/>
        <end position="130"/>
    </location>
</feature>
<evidence type="ECO:0000256" key="1">
    <source>
        <dbReference type="SAM" id="MobiDB-lite"/>
    </source>
</evidence>
<sequence length="332" mass="35483">MSFQPEPQLFNETCAPLQLPCYGNTFHIDPCDCRVFIQCVNLNQIVRTSCSTGTLFDPASGGCQLEELVLEDGKCDLVKPWQRCEDMVTDPYDQNYLAALCGFPNVDPDDPNGPGGGGGGGGGGGLGGGGDGGGDNTGAIVGGVLAGVVVVAVVVALFVYWRKRGGRLNFMQGGRRANENAARSEHKGGANDEEEVYDVIDEKAISVEPGPFSNPDYNNSMRIQGHTNLGFEPKQQGSHVTADNDGYSLASAVSQPPQGANQLRLPGSREDLSRTISVGGRDVLIQDMEGYQVAHPSGTVPRQPLHKEDHDNEQFSRPGGDYFTLEKDAPYY</sequence>
<dbReference type="RefSeq" id="XP_012936567.1">
    <property type="nucleotide sequence ID" value="XM_013081113.2"/>
</dbReference>
<feature type="region of interest" description="Disordered" evidence="1">
    <location>
        <begin position="296"/>
        <end position="332"/>
    </location>
</feature>
<feature type="domain" description="Chitin-binding type-2" evidence="3">
    <location>
        <begin position="18"/>
        <end position="77"/>
    </location>
</feature>
<feature type="compositionally biased region" description="Basic and acidic residues" evidence="1">
    <location>
        <begin position="305"/>
        <end position="314"/>
    </location>
</feature>
<dbReference type="Gene3D" id="2.170.140.10">
    <property type="entry name" value="Chitin binding domain"/>
    <property type="match status" value="1"/>
</dbReference>
<evidence type="ECO:0000313" key="5">
    <source>
        <dbReference type="RefSeq" id="XP_012936567.1"/>
    </source>
</evidence>
<organism evidence="4 5">
    <name type="scientific">Aplysia californica</name>
    <name type="common">California sea hare</name>
    <dbReference type="NCBI Taxonomy" id="6500"/>
    <lineage>
        <taxon>Eukaryota</taxon>
        <taxon>Metazoa</taxon>
        <taxon>Spiralia</taxon>
        <taxon>Lophotrochozoa</taxon>
        <taxon>Mollusca</taxon>
        <taxon>Gastropoda</taxon>
        <taxon>Heterobranchia</taxon>
        <taxon>Euthyneura</taxon>
        <taxon>Tectipleura</taxon>
        <taxon>Aplysiida</taxon>
        <taxon>Aplysioidea</taxon>
        <taxon>Aplysiidae</taxon>
        <taxon>Aplysia</taxon>
    </lineage>
</organism>
<feature type="compositionally biased region" description="Polar residues" evidence="1">
    <location>
        <begin position="251"/>
        <end position="261"/>
    </location>
</feature>
<dbReference type="InterPro" id="IPR002557">
    <property type="entry name" value="Chitin-bd_dom"/>
</dbReference>
<protein>
    <submittedName>
        <fullName evidence="5">Uncharacterized protein LOC101848036</fullName>
    </submittedName>
</protein>
<accession>A0ABM0ZXK1</accession>
<feature type="region of interest" description="Disordered" evidence="1">
    <location>
        <begin position="108"/>
        <end position="130"/>
    </location>
</feature>
<evidence type="ECO:0000313" key="4">
    <source>
        <dbReference type="Proteomes" id="UP000694888"/>
    </source>
</evidence>
<reference evidence="5" key="1">
    <citation type="submission" date="2025-08" db="UniProtKB">
        <authorList>
            <consortium name="RefSeq"/>
        </authorList>
    </citation>
    <scope>IDENTIFICATION</scope>
</reference>
<dbReference type="PROSITE" id="PS50940">
    <property type="entry name" value="CHIT_BIND_II"/>
    <property type="match status" value="1"/>
</dbReference>
<dbReference type="InterPro" id="IPR036508">
    <property type="entry name" value="Chitin-bd_dom_sf"/>
</dbReference>
<keyword evidence="2" id="KW-0812">Transmembrane</keyword>
<dbReference type="GeneID" id="101848036"/>
<name>A0ABM0ZXK1_APLCA</name>
<gene>
    <name evidence="5" type="primary">LOC101848036</name>
</gene>
<evidence type="ECO:0000259" key="3">
    <source>
        <dbReference type="PROSITE" id="PS50940"/>
    </source>
</evidence>
<keyword evidence="2" id="KW-0472">Membrane</keyword>
<dbReference type="SMART" id="SM00494">
    <property type="entry name" value="ChtBD2"/>
    <property type="match status" value="1"/>
</dbReference>